<evidence type="ECO:0000256" key="2">
    <source>
        <dbReference type="ARBA" id="ARBA00022737"/>
    </source>
</evidence>
<keyword evidence="3 6" id="KW-0863">Zinc-finger</keyword>
<protein>
    <recommendedName>
        <fullName evidence="7">C2H2-type domain-containing protein</fullName>
    </recommendedName>
</protein>
<dbReference type="GO" id="GO:0000978">
    <property type="term" value="F:RNA polymerase II cis-regulatory region sequence-specific DNA binding"/>
    <property type="evidence" value="ECO:0007669"/>
    <property type="project" value="TreeGrafter"/>
</dbReference>
<organism evidence="8">
    <name type="scientific">Rhodosorus marinus</name>
    <dbReference type="NCBI Taxonomy" id="101924"/>
    <lineage>
        <taxon>Eukaryota</taxon>
        <taxon>Rhodophyta</taxon>
        <taxon>Stylonematophyceae</taxon>
        <taxon>Stylonematales</taxon>
        <taxon>Stylonemataceae</taxon>
        <taxon>Rhodosorus</taxon>
    </lineage>
</organism>
<keyword evidence="5" id="KW-0539">Nucleus</keyword>
<sequence>MRVHPPRSTFRFVKLGMNEMDCILNLDGVSWTEAAPSNRTAQISYEKQPDELIILDPVEKDSKGLPGTKRSTKVCELCGMSFRRVHDLKRHGVAIHGKRKDYTCRYCQQTFTQNGHLNEHIRVTHSGRNVFKCEICLSVFGAKSKLQRHVVTVHENRRNFECGICHGKYKEKSYLKQHLQAVHGKEM</sequence>
<evidence type="ECO:0000259" key="7">
    <source>
        <dbReference type="PROSITE" id="PS50157"/>
    </source>
</evidence>
<feature type="domain" description="C2H2-type" evidence="7">
    <location>
        <begin position="102"/>
        <end position="130"/>
    </location>
</feature>
<feature type="domain" description="C2H2-type" evidence="7">
    <location>
        <begin position="73"/>
        <end position="101"/>
    </location>
</feature>
<dbReference type="PANTHER" id="PTHR24388">
    <property type="entry name" value="ZINC FINGER PROTEIN"/>
    <property type="match status" value="1"/>
</dbReference>
<dbReference type="SMART" id="SM00355">
    <property type="entry name" value="ZnF_C2H2"/>
    <property type="match status" value="4"/>
</dbReference>
<dbReference type="SUPFAM" id="SSF57667">
    <property type="entry name" value="beta-beta-alpha zinc fingers"/>
    <property type="match status" value="3"/>
</dbReference>
<dbReference type="InterPro" id="IPR036236">
    <property type="entry name" value="Znf_C2H2_sf"/>
</dbReference>
<reference evidence="8" key="1">
    <citation type="submission" date="2021-01" db="EMBL/GenBank/DDBJ databases">
        <authorList>
            <person name="Corre E."/>
            <person name="Pelletier E."/>
            <person name="Niang G."/>
            <person name="Scheremetjew M."/>
            <person name="Finn R."/>
            <person name="Kale V."/>
            <person name="Holt S."/>
            <person name="Cochrane G."/>
            <person name="Meng A."/>
            <person name="Brown T."/>
            <person name="Cohen L."/>
        </authorList>
    </citation>
    <scope>NUCLEOTIDE SEQUENCE</scope>
    <source>
        <strain evidence="8">CCMP 769</strain>
    </source>
</reference>
<evidence type="ECO:0000256" key="3">
    <source>
        <dbReference type="ARBA" id="ARBA00022771"/>
    </source>
</evidence>
<keyword evidence="4" id="KW-0862">Zinc</keyword>
<feature type="domain" description="C2H2-type" evidence="7">
    <location>
        <begin position="160"/>
        <end position="187"/>
    </location>
</feature>
<dbReference type="PANTHER" id="PTHR24388:SF104">
    <property type="entry name" value="AT-RICH BINDING PROTEIN-RELATED"/>
    <property type="match status" value="1"/>
</dbReference>
<dbReference type="PROSITE" id="PS00028">
    <property type="entry name" value="ZINC_FINGER_C2H2_1"/>
    <property type="match status" value="4"/>
</dbReference>
<dbReference type="GO" id="GO:0008270">
    <property type="term" value="F:zinc ion binding"/>
    <property type="evidence" value="ECO:0007669"/>
    <property type="project" value="UniProtKB-KW"/>
</dbReference>
<dbReference type="Pfam" id="PF00096">
    <property type="entry name" value="zf-C2H2"/>
    <property type="match status" value="2"/>
</dbReference>
<keyword evidence="1" id="KW-0479">Metal-binding</keyword>
<dbReference type="EMBL" id="HBHW01021925">
    <property type="protein sequence ID" value="CAE0048787.1"/>
    <property type="molecule type" value="Transcribed_RNA"/>
</dbReference>
<dbReference type="InterPro" id="IPR013087">
    <property type="entry name" value="Znf_C2H2_type"/>
</dbReference>
<accession>A0A7S2ZUF2</accession>
<evidence type="ECO:0000313" key="8">
    <source>
        <dbReference type="EMBL" id="CAE0048787.1"/>
    </source>
</evidence>
<dbReference type="InterPro" id="IPR050527">
    <property type="entry name" value="Snail/Krueppel_Znf"/>
</dbReference>
<dbReference type="AlphaFoldDB" id="A0A7S2ZUF2"/>
<proteinExistence type="predicted"/>
<evidence type="ECO:0000256" key="5">
    <source>
        <dbReference type="ARBA" id="ARBA00023242"/>
    </source>
</evidence>
<name>A0A7S2ZUF2_9RHOD</name>
<gene>
    <name evidence="8" type="ORF">RMAR00112_LOCUS16784</name>
</gene>
<evidence type="ECO:0000256" key="1">
    <source>
        <dbReference type="ARBA" id="ARBA00022723"/>
    </source>
</evidence>
<evidence type="ECO:0000256" key="4">
    <source>
        <dbReference type="ARBA" id="ARBA00022833"/>
    </source>
</evidence>
<evidence type="ECO:0000256" key="6">
    <source>
        <dbReference type="PROSITE-ProRule" id="PRU00042"/>
    </source>
</evidence>
<keyword evidence="2" id="KW-0677">Repeat</keyword>
<dbReference type="PROSITE" id="PS50157">
    <property type="entry name" value="ZINC_FINGER_C2H2_2"/>
    <property type="match status" value="4"/>
</dbReference>
<dbReference type="FunFam" id="3.30.160.60:FF:000100">
    <property type="entry name" value="Zinc finger 45-like"/>
    <property type="match status" value="1"/>
</dbReference>
<dbReference type="Gene3D" id="3.30.160.60">
    <property type="entry name" value="Classic Zinc Finger"/>
    <property type="match status" value="2"/>
</dbReference>
<feature type="domain" description="C2H2-type" evidence="7">
    <location>
        <begin position="131"/>
        <end position="159"/>
    </location>
</feature>
<dbReference type="GO" id="GO:0000981">
    <property type="term" value="F:DNA-binding transcription factor activity, RNA polymerase II-specific"/>
    <property type="evidence" value="ECO:0007669"/>
    <property type="project" value="TreeGrafter"/>
</dbReference>